<protein>
    <submittedName>
        <fullName evidence="2">Uncharacterized protein</fullName>
    </submittedName>
</protein>
<reference evidence="2 3" key="1">
    <citation type="submission" date="2018-04" db="EMBL/GenBank/DDBJ databases">
        <title>Complete genome sequences of Streptomyces griseoviridis K61 and characterization of antagonistic properties of biological control agents.</title>
        <authorList>
            <person name="Mariita R.M."/>
            <person name="Sello J.K."/>
        </authorList>
    </citation>
    <scope>NUCLEOTIDE SEQUENCE [LARGE SCALE GENOMIC DNA]</scope>
    <source>
        <strain evidence="2 3">K61</strain>
    </source>
</reference>
<feature type="compositionally biased region" description="Gly residues" evidence="1">
    <location>
        <begin position="1"/>
        <end position="10"/>
    </location>
</feature>
<organism evidence="2 3">
    <name type="scientific">Streptomyces griseoviridis</name>
    <dbReference type="NCBI Taxonomy" id="45398"/>
    <lineage>
        <taxon>Bacteria</taxon>
        <taxon>Bacillati</taxon>
        <taxon>Actinomycetota</taxon>
        <taxon>Actinomycetes</taxon>
        <taxon>Kitasatosporales</taxon>
        <taxon>Streptomycetaceae</taxon>
        <taxon>Streptomyces</taxon>
    </lineage>
</organism>
<keyword evidence="3" id="KW-1185">Reference proteome</keyword>
<feature type="compositionally biased region" description="Pro residues" evidence="1">
    <location>
        <begin position="23"/>
        <end position="45"/>
    </location>
</feature>
<proteinExistence type="predicted"/>
<dbReference type="EMBL" id="CP029078">
    <property type="protein sequence ID" value="QCN89940.1"/>
    <property type="molecule type" value="Genomic_DNA"/>
</dbReference>
<evidence type="ECO:0000313" key="3">
    <source>
        <dbReference type="Proteomes" id="UP000501753"/>
    </source>
</evidence>
<name>A0A6G5SRI3_STRGD</name>
<evidence type="ECO:0000256" key="1">
    <source>
        <dbReference type="SAM" id="MobiDB-lite"/>
    </source>
</evidence>
<dbReference type="Proteomes" id="UP000501753">
    <property type="component" value="Chromosome"/>
</dbReference>
<feature type="region of interest" description="Disordered" evidence="1">
    <location>
        <begin position="1"/>
        <end position="60"/>
    </location>
</feature>
<feature type="compositionally biased region" description="Low complexity" evidence="1">
    <location>
        <begin position="46"/>
        <end position="60"/>
    </location>
</feature>
<dbReference type="AlphaFoldDB" id="A0A6G5SRI3"/>
<evidence type="ECO:0000313" key="2">
    <source>
        <dbReference type="EMBL" id="QCN89940.1"/>
    </source>
</evidence>
<accession>A0A6G5SRI3</accession>
<gene>
    <name evidence="2" type="ORF">DDJ31_37330</name>
</gene>
<sequence length="60" mass="6183">MTYCNGGGGRLRTVPGSTARPSLPAPPWPPAPPWLPAPSWLPAPPHAARAAPPRSPRAVA</sequence>